<dbReference type="InterPro" id="IPR010235">
    <property type="entry name" value="HepT"/>
</dbReference>
<organism evidence="1 2">
    <name type="scientific">Paraglaciecola algarum</name>
    <dbReference type="NCBI Taxonomy" id="3050085"/>
    <lineage>
        <taxon>Bacteria</taxon>
        <taxon>Pseudomonadati</taxon>
        <taxon>Pseudomonadota</taxon>
        <taxon>Gammaproteobacteria</taxon>
        <taxon>Alteromonadales</taxon>
        <taxon>Alteromonadaceae</taxon>
        <taxon>Paraglaciecola</taxon>
    </lineage>
</organism>
<dbReference type="RefSeq" id="WP_235313200.1">
    <property type="nucleotide sequence ID" value="NZ_JAKGAS010000007.1"/>
</dbReference>
<comment type="caution">
    <text evidence="1">The sequence shown here is derived from an EMBL/GenBank/DDBJ whole genome shotgun (WGS) entry which is preliminary data.</text>
</comment>
<reference evidence="1 2" key="1">
    <citation type="submission" date="2022-01" db="EMBL/GenBank/DDBJ databases">
        <title>Paraglaciecola sp. G1-23.</title>
        <authorList>
            <person name="Jin M.S."/>
            <person name="Han D.M."/>
            <person name="Kim H.M."/>
            <person name="Jeon C.O."/>
        </authorList>
    </citation>
    <scope>NUCLEOTIDE SEQUENCE [LARGE SCALE GENOMIC DNA]</scope>
    <source>
        <strain evidence="1 2">G1-23</strain>
    </source>
</reference>
<dbReference type="Proteomes" id="UP001521137">
    <property type="component" value="Unassembled WGS sequence"/>
</dbReference>
<keyword evidence="2" id="KW-1185">Reference proteome</keyword>
<dbReference type="Gene3D" id="1.20.120.330">
    <property type="entry name" value="Nucleotidyltransferases domain 2"/>
    <property type="match status" value="1"/>
</dbReference>
<gene>
    <name evidence="1" type="ORF">L0668_13415</name>
</gene>
<protein>
    <submittedName>
        <fullName evidence="1">Nucleotidyltransferase substrate binding protein</fullName>
    </submittedName>
</protein>
<dbReference type="EMBL" id="JAKGAS010000007">
    <property type="protein sequence ID" value="MCF2949115.1"/>
    <property type="molecule type" value="Genomic_DNA"/>
</dbReference>
<dbReference type="NCBIfam" id="TIGR01987">
    <property type="entry name" value="HI0074"/>
    <property type="match status" value="1"/>
</dbReference>
<dbReference type="Pfam" id="PF08780">
    <property type="entry name" value="NTase_sub_bind"/>
    <property type="match status" value="1"/>
</dbReference>
<accession>A0ABS9D860</accession>
<sequence length="139" mass="16252">MTEQDIRWLQRLQNYGLALSRLTFAVELADTRPLSDLEKQGLIQAFEFTYELAWNVIKDFYQYQGEEGIQGSRDAFRTAFSRGLVEHGEIWMQMIKSRQLSSHAYNIVVAETVFSDVCQLYYPQFIQLKKSLDKQAENV</sequence>
<name>A0ABS9D860_9ALTE</name>
<evidence type="ECO:0000313" key="2">
    <source>
        <dbReference type="Proteomes" id="UP001521137"/>
    </source>
</evidence>
<proteinExistence type="predicted"/>
<evidence type="ECO:0000313" key="1">
    <source>
        <dbReference type="EMBL" id="MCF2949115.1"/>
    </source>
</evidence>
<dbReference type="SUPFAM" id="SSF81593">
    <property type="entry name" value="Nucleotidyltransferase substrate binding subunit/domain"/>
    <property type="match status" value="1"/>
</dbReference>